<evidence type="ECO:0000259" key="5">
    <source>
        <dbReference type="PROSITE" id="PS01124"/>
    </source>
</evidence>
<dbReference type="PROSITE" id="PS00041">
    <property type="entry name" value="HTH_ARAC_FAMILY_1"/>
    <property type="match status" value="1"/>
</dbReference>
<dbReference type="Proteomes" id="UP000051086">
    <property type="component" value="Unassembled WGS sequence"/>
</dbReference>
<dbReference type="InterPro" id="IPR018062">
    <property type="entry name" value="HTH_AraC-typ_CS"/>
</dbReference>
<dbReference type="GO" id="GO:0003700">
    <property type="term" value="F:DNA-binding transcription factor activity"/>
    <property type="evidence" value="ECO:0007669"/>
    <property type="project" value="InterPro"/>
</dbReference>
<dbReference type="AlphaFoldDB" id="A0A0P1FRJ7"/>
<dbReference type="GO" id="GO:0043565">
    <property type="term" value="F:sequence-specific DNA binding"/>
    <property type="evidence" value="ECO:0007669"/>
    <property type="project" value="InterPro"/>
</dbReference>
<evidence type="ECO:0000256" key="3">
    <source>
        <dbReference type="ARBA" id="ARBA00023163"/>
    </source>
</evidence>
<feature type="transmembrane region" description="Helical" evidence="4">
    <location>
        <begin position="22"/>
        <end position="40"/>
    </location>
</feature>
<feature type="transmembrane region" description="Helical" evidence="4">
    <location>
        <begin position="156"/>
        <end position="179"/>
    </location>
</feature>
<dbReference type="Gene3D" id="1.10.10.60">
    <property type="entry name" value="Homeodomain-like"/>
    <property type="match status" value="2"/>
</dbReference>
<organism evidence="7 9">
    <name type="scientific">Thalassovita autumnalis</name>
    <dbReference type="NCBI Taxonomy" id="2072972"/>
    <lineage>
        <taxon>Bacteria</taxon>
        <taxon>Pseudomonadati</taxon>
        <taxon>Pseudomonadota</taxon>
        <taxon>Alphaproteobacteria</taxon>
        <taxon>Rhodobacterales</taxon>
        <taxon>Roseobacteraceae</taxon>
        <taxon>Thalassovita</taxon>
    </lineage>
</organism>
<evidence type="ECO:0000313" key="9">
    <source>
        <dbReference type="Proteomes" id="UP000051887"/>
    </source>
</evidence>
<dbReference type="PANTHER" id="PTHR43280:SF29">
    <property type="entry name" value="ARAC-FAMILY TRANSCRIPTIONAL REGULATOR"/>
    <property type="match status" value="1"/>
</dbReference>
<proteinExistence type="predicted"/>
<keyword evidence="4" id="KW-0472">Membrane</keyword>
<feature type="transmembrane region" description="Helical" evidence="4">
    <location>
        <begin position="118"/>
        <end position="136"/>
    </location>
</feature>
<dbReference type="InterPro" id="IPR020449">
    <property type="entry name" value="Tscrpt_reg_AraC-type_HTH"/>
</dbReference>
<dbReference type="OrthoDB" id="9783876at2"/>
<keyword evidence="8" id="KW-1185">Reference proteome</keyword>
<reference evidence="6 8" key="2">
    <citation type="submission" date="2015-09" db="EMBL/GenBank/DDBJ databases">
        <authorList>
            <person name="Rodrigo-Torres L."/>
            <person name="Arahal D.R."/>
        </authorList>
    </citation>
    <scope>NUCLEOTIDE SEQUENCE [LARGE SCALE GENOMIC DNA]</scope>
    <source>
        <strain evidence="6 8">CECT 5118</strain>
    </source>
</reference>
<evidence type="ECO:0000313" key="8">
    <source>
        <dbReference type="Proteomes" id="UP000051086"/>
    </source>
</evidence>
<sequence>MAVICAALETGLKMNFASVDTALNVATVAVCLFCANLLLLRRRDPGVYLPLALILLFKALATGVLELSEVQGMPVWVARLGLLLAGLEVASPFLFWLYVRGLTSEGDLIRIPKLRRHILPIIAVVLCFWSALFFPADLIEADLAEDDPRIPGLLVMALLVLVGDVSFKIMIASYTYLTVRRLIAYQARLKDVFASTENKELTWIWAILVSAALYLVLNVLHSVSIFVGALGETDFEAEALVLNSLALLALFWVLGIWGLRQRPGLVREMQDERPLPETPVEPKYEKSALDDARAQRIAEKIDAAMSQDMLYRDPNLSLWDLAKHVGANSHYVSQALNTQLNKSFFDLVNGWRVKDAIQQLTTSDETILVIAYDVGFNSRSAFYKAFKRETGKTPSDLRK</sequence>
<keyword evidence="4" id="KW-1133">Transmembrane helix</keyword>
<protein>
    <submittedName>
        <fullName evidence="7">Regulatory protein SoxS</fullName>
    </submittedName>
</protein>
<dbReference type="SMART" id="SM00342">
    <property type="entry name" value="HTH_ARAC"/>
    <property type="match status" value="1"/>
</dbReference>
<evidence type="ECO:0000256" key="1">
    <source>
        <dbReference type="ARBA" id="ARBA00023015"/>
    </source>
</evidence>
<dbReference type="Pfam" id="PF12833">
    <property type="entry name" value="HTH_18"/>
    <property type="match status" value="1"/>
</dbReference>
<feature type="transmembrane region" description="Helical" evidence="4">
    <location>
        <begin position="240"/>
        <end position="259"/>
    </location>
</feature>
<accession>A0A0P1FRJ7</accession>
<dbReference type="PROSITE" id="PS01124">
    <property type="entry name" value="HTH_ARAC_FAMILY_2"/>
    <property type="match status" value="1"/>
</dbReference>
<evidence type="ECO:0000256" key="4">
    <source>
        <dbReference type="SAM" id="Phobius"/>
    </source>
</evidence>
<dbReference type="PANTHER" id="PTHR43280">
    <property type="entry name" value="ARAC-FAMILY TRANSCRIPTIONAL REGULATOR"/>
    <property type="match status" value="1"/>
</dbReference>
<dbReference type="PRINTS" id="PR00032">
    <property type="entry name" value="HTHARAC"/>
</dbReference>
<keyword evidence="3" id="KW-0804">Transcription</keyword>
<dbReference type="EMBL" id="CYSB01000041">
    <property type="protein sequence ID" value="CUH69852.1"/>
    <property type="molecule type" value="Genomic_DNA"/>
</dbReference>
<dbReference type="InterPro" id="IPR018060">
    <property type="entry name" value="HTH_AraC"/>
</dbReference>
<keyword evidence="1" id="KW-0805">Transcription regulation</keyword>
<dbReference type="SUPFAM" id="SSF46689">
    <property type="entry name" value="Homeodomain-like"/>
    <property type="match status" value="1"/>
</dbReference>
<dbReference type="EMBL" id="CYSC01000016">
    <property type="protein sequence ID" value="CUH70940.1"/>
    <property type="molecule type" value="Genomic_DNA"/>
</dbReference>
<gene>
    <name evidence="7" type="primary">soxS</name>
    <name evidence="6" type="ORF">TL5118_03822</name>
    <name evidence="7" type="ORF">TL5120_00720</name>
</gene>
<dbReference type="InterPro" id="IPR009057">
    <property type="entry name" value="Homeodomain-like_sf"/>
</dbReference>
<evidence type="ECO:0000313" key="7">
    <source>
        <dbReference type="EMBL" id="CUH70940.1"/>
    </source>
</evidence>
<keyword evidence="4" id="KW-0812">Transmembrane</keyword>
<feature type="transmembrane region" description="Helical" evidence="4">
    <location>
        <begin position="200"/>
        <end position="220"/>
    </location>
</feature>
<feature type="transmembrane region" description="Helical" evidence="4">
    <location>
        <begin position="47"/>
        <end position="65"/>
    </location>
</feature>
<reference evidence="7 9" key="1">
    <citation type="submission" date="2015-09" db="EMBL/GenBank/DDBJ databases">
        <authorList>
            <consortium name="Swine Surveillance"/>
        </authorList>
    </citation>
    <scope>NUCLEOTIDE SEQUENCE [LARGE SCALE GENOMIC DNA]</scope>
    <source>
        <strain evidence="7 9">5120</strain>
    </source>
</reference>
<name>A0A0P1FRJ7_9RHOB</name>
<dbReference type="Proteomes" id="UP000051887">
    <property type="component" value="Unassembled WGS sequence"/>
</dbReference>
<evidence type="ECO:0000256" key="2">
    <source>
        <dbReference type="ARBA" id="ARBA00023125"/>
    </source>
</evidence>
<feature type="domain" description="HTH araC/xylS-type" evidence="5">
    <location>
        <begin position="295"/>
        <end position="399"/>
    </location>
</feature>
<feature type="transmembrane region" description="Helical" evidence="4">
    <location>
        <begin position="77"/>
        <end position="98"/>
    </location>
</feature>
<evidence type="ECO:0000313" key="6">
    <source>
        <dbReference type="EMBL" id="CUH69852.1"/>
    </source>
</evidence>
<keyword evidence="2" id="KW-0238">DNA-binding</keyword>